<protein>
    <submittedName>
        <fullName evidence="2">Uncharacterized protein</fullName>
    </submittedName>
</protein>
<sequence length="178" mass="19691">MYLCTCFEFPTFHCLMVTLPTCLLLETLHAPPPSLHLRTAYAKHIRPMQSILAFRKQTESVLASTQSASSACSHSCLRHYHDYLSHERAGTSEVFGARMHCCTRFKMASIGRFLLFVARPTLLAGCSRSDWPGSVPAHSARSGRRPPPATRQFPAPTARPVAASSPPRAQKSLRRTLG</sequence>
<organism evidence="2 3">
    <name type="scientific">Clohesyomyces aquaticus</name>
    <dbReference type="NCBI Taxonomy" id="1231657"/>
    <lineage>
        <taxon>Eukaryota</taxon>
        <taxon>Fungi</taxon>
        <taxon>Dikarya</taxon>
        <taxon>Ascomycota</taxon>
        <taxon>Pezizomycotina</taxon>
        <taxon>Dothideomycetes</taxon>
        <taxon>Pleosporomycetidae</taxon>
        <taxon>Pleosporales</taxon>
        <taxon>Lindgomycetaceae</taxon>
        <taxon>Clohesyomyces</taxon>
    </lineage>
</organism>
<proteinExistence type="predicted"/>
<feature type="region of interest" description="Disordered" evidence="1">
    <location>
        <begin position="132"/>
        <end position="178"/>
    </location>
</feature>
<gene>
    <name evidence="2" type="ORF">BCR34DRAFT_637854</name>
</gene>
<accession>A0A1Y2A1P1</accession>
<evidence type="ECO:0000256" key="1">
    <source>
        <dbReference type="SAM" id="MobiDB-lite"/>
    </source>
</evidence>
<evidence type="ECO:0000313" key="2">
    <source>
        <dbReference type="EMBL" id="ORY16388.1"/>
    </source>
</evidence>
<keyword evidence="3" id="KW-1185">Reference proteome</keyword>
<feature type="compositionally biased region" description="Low complexity" evidence="1">
    <location>
        <begin position="154"/>
        <end position="169"/>
    </location>
</feature>
<dbReference type="AlphaFoldDB" id="A0A1Y2A1P1"/>
<evidence type="ECO:0000313" key="3">
    <source>
        <dbReference type="Proteomes" id="UP000193144"/>
    </source>
</evidence>
<reference evidence="2 3" key="1">
    <citation type="submission" date="2016-07" db="EMBL/GenBank/DDBJ databases">
        <title>Pervasive Adenine N6-methylation of Active Genes in Fungi.</title>
        <authorList>
            <consortium name="DOE Joint Genome Institute"/>
            <person name="Mondo S.J."/>
            <person name="Dannebaum R.O."/>
            <person name="Kuo R.C."/>
            <person name="Labutti K."/>
            <person name="Haridas S."/>
            <person name="Kuo A."/>
            <person name="Salamov A."/>
            <person name="Ahrendt S.R."/>
            <person name="Lipzen A."/>
            <person name="Sullivan W."/>
            <person name="Andreopoulos W.B."/>
            <person name="Clum A."/>
            <person name="Lindquist E."/>
            <person name="Daum C."/>
            <person name="Ramamoorthy G.K."/>
            <person name="Gryganskyi A."/>
            <person name="Culley D."/>
            <person name="Magnuson J.K."/>
            <person name="James T.Y."/>
            <person name="O'Malley M.A."/>
            <person name="Stajich J.E."/>
            <person name="Spatafora J.W."/>
            <person name="Visel A."/>
            <person name="Grigoriev I.V."/>
        </authorList>
    </citation>
    <scope>NUCLEOTIDE SEQUENCE [LARGE SCALE GENOMIC DNA]</scope>
    <source>
        <strain evidence="2 3">CBS 115471</strain>
    </source>
</reference>
<dbReference type="Proteomes" id="UP000193144">
    <property type="component" value="Unassembled WGS sequence"/>
</dbReference>
<dbReference type="EMBL" id="MCFA01000018">
    <property type="protein sequence ID" value="ORY16388.1"/>
    <property type="molecule type" value="Genomic_DNA"/>
</dbReference>
<name>A0A1Y2A1P1_9PLEO</name>
<comment type="caution">
    <text evidence="2">The sequence shown here is derived from an EMBL/GenBank/DDBJ whole genome shotgun (WGS) entry which is preliminary data.</text>
</comment>